<protein>
    <submittedName>
        <fullName evidence="3">Sugar transporter</fullName>
    </submittedName>
</protein>
<sequence>MSLRLRVFNVRFPLCATLDQPGQSGSRRIGRKVTFYVLLVILAGWLFIVTFARDWRDWTGAKIGNPGGHGVRTISSFRRPGLDDKGPEKRAALRAPRGRVRPEILSLVTATSLIVVIDHFGRRLVGSILSSVTLSRVGVYGSDREKTKPGNA</sequence>
<dbReference type="AlphaFoldDB" id="A0A2P5I3P0"/>
<keyword evidence="3" id="KW-0813">Transport</keyword>
<feature type="region of interest" description="Disordered" evidence="1">
    <location>
        <begin position="72"/>
        <end position="93"/>
    </location>
</feature>
<dbReference type="InParanoid" id="A0A2P5I3P0"/>
<feature type="transmembrane region" description="Helical" evidence="2">
    <location>
        <begin position="33"/>
        <end position="52"/>
    </location>
</feature>
<dbReference type="Proteomes" id="UP000094444">
    <property type="component" value="Unassembled WGS sequence"/>
</dbReference>
<reference evidence="3" key="1">
    <citation type="submission" date="2017-09" db="EMBL/GenBank/DDBJ databases">
        <title>Polyketide synthases of a Diaporthe helianthi virulent isolate.</title>
        <authorList>
            <person name="Baroncelli R."/>
        </authorList>
    </citation>
    <scope>NUCLEOTIDE SEQUENCE [LARGE SCALE GENOMIC DNA]</scope>
    <source>
        <strain evidence="3">7/96</strain>
    </source>
</reference>
<dbReference type="OrthoDB" id="2544694at2759"/>
<gene>
    <name evidence="3" type="ORF">DHEL01_v204481</name>
</gene>
<organism evidence="3 4">
    <name type="scientific">Diaporthe helianthi</name>
    <dbReference type="NCBI Taxonomy" id="158607"/>
    <lineage>
        <taxon>Eukaryota</taxon>
        <taxon>Fungi</taxon>
        <taxon>Dikarya</taxon>
        <taxon>Ascomycota</taxon>
        <taxon>Pezizomycotina</taxon>
        <taxon>Sordariomycetes</taxon>
        <taxon>Sordariomycetidae</taxon>
        <taxon>Diaporthales</taxon>
        <taxon>Diaporthaceae</taxon>
        <taxon>Diaporthe</taxon>
    </lineage>
</organism>
<comment type="caution">
    <text evidence="3">The sequence shown here is derived from an EMBL/GenBank/DDBJ whole genome shotgun (WGS) entry which is preliminary data.</text>
</comment>
<dbReference type="EMBL" id="MAVT02000298">
    <property type="protein sequence ID" value="POS77122.1"/>
    <property type="molecule type" value="Genomic_DNA"/>
</dbReference>
<feature type="compositionally biased region" description="Basic and acidic residues" evidence="1">
    <location>
        <begin position="80"/>
        <end position="91"/>
    </location>
</feature>
<evidence type="ECO:0000313" key="4">
    <source>
        <dbReference type="Proteomes" id="UP000094444"/>
    </source>
</evidence>
<keyword evidence="4" id="KW-1185">Reference proteome</keyword>
<accession>A0A2P5I3P0</accession>
<name>A0A2P5I3P0_DIAHE</name>
<evidence type="ECO:0000256" key="1">
    <source>
        <dbReference type="SAM" id="MobiDB-lite"/>
    </source>
</evidence>
<keyword evidence="3" id="KW-0762">Sugar transport</keyword>
<keyword evidence="2" id="KW-0472">Membrane</keyword>
<evidence type="ECO:0000256" key="2">
    <source>
        <dbReference type="SAM" id="Phobius"/>
    </source>
</evidence>
<evidence type="ECO:0000313" key="3">
    <source>
        <dbReference type="EMBL" id="POS77122.1"/>
    </source>
</evidence>
<keyword evidence="2" id="KW-1133">Transmembrane helix</keyword>
<keyword evidence="2" id="KW-0812">Transmembrane</keyword>
<proteinExistence type="predicted"/>